<reference evidence="2" key="1">
    <citation type="submission" date="2013-02" db="EMBL/GenBank/DDBJ databases">
        <title>The Genome Sequence of Plasmodium falciparum Santa Lucia.</title>
        <authorList>
            <consortium name="The Broad Institute Genome Sequencing Platform"/>
            <consortium name="The Broad Institute Genome Sequencing Center for Infectious Disease"/>
            <person name="Neafsey D."/>
            <person name="Cheeseman I."/>
            <person name="Volkman S."/>
            <person name="Adams J."/>
            <person name="Walker B."/>
            <person name="Young S.K."/>
            <person name="Zeng Q."/>
            <person name="Gargeya S."/>
            <person name="Fitzgerald M."/>
            <person name="Haas B."/>
            <person name="Abouelleil A."/>
            <person name="Alvarado L."/>
            <person name="Arachchi H.M."/>
            <person name="Berlin A.M."/>
            <person name="Chapman S.B."/>
            <person name="Dewar J."/>
            <person name="Goldberg J."/>
            <person name="Griggs A."/>
            <person name="Gujja S."/>
            <person name="Hansen M."/>
            <person name="Howarth C."/>
            <person name="Imamovic A."/>
            <person name="Larimer J."/>
            <person name="McCowan C."/>
            <person name="Murphy C."/>
            <person name="Neiman D."/>
            <person name="Pearson M."/>
            <person name="Priest M."/>
            <person name="Roberts A."/>
            <person name="Saif S."/>
            <person name="Shea T."/>
            <person name="Sisk P."/>
            <person name="Sykes S."/>
            <person name="Wortman J."/>
            <person name="Nusbaum C."/>
            <person name="Birren B."/>
        </authorList>
    </citation>
    <scope>NUCLEOTIDE SEQUENCE [LARGE SCALE GENOMIC DNA]</scope>
    <source>
        <strain evidence="2">Santa Lucia</strain>
    </source>
</reference>
<dbReference type="EMBL" id="KE123509">
    <property type="protein sequence ID" value="EUT80244.1"/>
    <property type="molecule type" value="Genomic_DNA"/>
</dbReference>
<sequence length="72" mass="9189">MKKTKHFSFNIILYIDIYFIYNTTVQYIIFVFINFYSIECFFIHKKLIFNFFFFFFLVFYNKNIFENEYAYL</sequence>
<feature type="transmembrane region" description="Helical" evidence="1">
    <location>
        <begin position="12"/>
        <end position="36"/>
    </location>
</feature>
<gene>
    <name evidence="2" type="ORF">PFAG_04885</name>
</gene>
<keyword evidence="1" id="KW-0812">Transmembrane</keyword>
<dbReference type="Proteomes" id="UP000030666">
    <property type="component" value="Unassembled WGS sequence"/>
</dbReference>
<keyword evidence="1" id="KW-0472">Membrane</keyword>
<organism evidence="2">
    <name type="scientific">Plasmodium falciparum Santa Lucia</name>
    <dbReference type="NCBI Taxonomy" id="478859"/>
    <lineage>
        <taxon>Eukaryota</taxon>
        <taxon>Sar</taxon>
        <taxon>Alveolata</taxon>
        <taxon>Apicomplexa</taxon>
        <taxon>Aconoidasida</taxon>
        <taxon>Haemosporida</taxon>
        <taxon>Plasmodiidae</taxon>
        <taxon>Plasmodium</taxon>
        <taxon>Plasmodium (Laverania)</taxon>
    </lineage>
</organism>
<dbReference type="AlphaFoldDB" id="W7FCK2"/>
<evidence type="ECO:0000256" key="1">
    <source>
        <dbReference type="SAM" id="Phobius"/>
    </source>
</evidence>
<accession>W7FCK2</accession>
<evidence type="ECO:0000313" key="2">
    <source>
        <dbReference type="EMBL" id="EUT80244.1"/>
    </source>
</evidence>
<keyword evidence="1" id="KW-1133">Transmembrane helix</keyword>
<feature type="transmembrane region" description="Helical" evidence="1">
    <location>
        <begin position="42"/>
        <end position="60"/>
    </location>
</feature>
<protein>
    <submittedName>
        <fullName evidence="2">Uncharacterized protein</fullName>
    </submittedName>
</protein>
<name>W7FCK2_PLAFA</name>
<proteinExistence type="predicted"/>